<comment type="caution">
    <text evidence="2">The sequence shown here is derived from an EMBL/GenBank/DDBJ whole genome shotgun (WGS) entry which is preliminary data.</text>
</comment>
<evidence type="ECO:0000256" key="1">
    <source>
        <dbReference type="SAM" id="MobiDB-lite"/>
    </source>
</evidence>
<organism evidence="2 3">
    <name type="scientific">Pan troglodytes</name>
    <name type="common">Chimpanzee</name>
    <dbReference type="NCBI Taxonomy" id="9598"/>
    <lineage>
        <taxon>Eukaryota</taxon>
        <taxon>Metazoa</taxon>
        <taxon>Chordata</taxon>
        <taxon>Craniata</taxon>
        <taxon>Vertebrata</taxon>
        <taxon>Euteleostomi</taxon>
        <taxon>Mammalia</taxon>
        <taxon>Eutheria</taxon>
        <taxon>Euarchontoglires</taxon>
        <taxon>Primates</taxon>
        <taxon>Haplorrhini</taxon>
        <taxon>Catarrhini</taxon>
        <taxon>Hominidae</taxon>
        <taxon>Pan</taxon>
    </lineage>
</organism>
<feature type="region of interest" description="Disordered" evidence="1">
    <location>
        <begin position="99"/>
        <end position="118"/>
    </location>
</feature>
<reference evidence="2 3" key="1">
    <citation type="submission" date="2017-12" db="EMBL/GenBank/DDBJ databases">
        <title>High-resolution comparative analysis of great ape genomes.</title>
        <authorList>
            <person name="Pollen A."/>
            <person name="Hastie A."/>
            <person name="Hormozdiari F."/>
            <person name="Dougherty M."/>
            <person name="Liu R."/>
            <person name="Chaisson M."/>
            <person name="Hoppe E."/>
            <person name="Hill C."/>
            <person name="Pang A."/>
            <person name="Hillier L."/>
            <person name="Baker C."/>
            <person name="Armstrong J."/>
            <person name="Shendure J."/>
            <person name="Paten B."/>
            <person name="Wilson R."/>
            <person name="Chao H."/>
            <person name="Schneider V."/>
            <person name="Ventura M."/>
            <person name="Kronenberg Z."/>
            <person name="Murali S."/>
            <person name="Gordon D."/>
            <person name="Cantsilieris S."/>
            <person name="Munson K."/>
            <person name="Nelson B."/>
            <person name="Raja A."/>
            <person name="Underwood J."/>
            <person name="Diekhans M."/>
            <person name="Fiddes I."/>
            <person name="Haussler D."/>
            <person name="Eichler E."/>
        </authorList>
    </citation>
    <scope>NUCLEOTIDE SEQUENCE [LARGE SCALE GENOMIC DNA]</scope>
    <source>
        <strain evidence="2">Yerkes chimp pedigree #C0471</strain>
    </source>
</reference>
<dbReference type="Proteomes" id="UP000236370">
    <property type="component" value="Unassembled WGS sequence"/>
</dbReference>
<sequence length="118" mass="14229">MIFHLVVLRKRSPEQKTHQQVLLWKALLRLLGEGPLRAVSHQLKNSKSTQRLLFKEDRKRQGYLLNWRLPPPKRSHLVHLYYEMKMVLMRSQLRRQLFKNLGGRQRKPSQQNYSMPMS</sequence>
<accession>A0A2J8N5A0</accession>
<proteinExistence type="predicted"/>
<feature type="compositionally biased region" description="Polar residues" evidence="1">
    <location>
        <begin position="108"/>
        <end position="118"/>
    </location>
</feature>
<evidence type="ECO:0000313" key="3">
    <source>
        <dbReference type="Proteomes" id="UP000236370"/>
    </source>
</evidence>
<protein>
    <submittedName>
        <fullName evidence="2">TMEM237 isoform 5</fullName>
    </submittedName>
</protein>
<dbReference type="EMBL" id="NBAG03000236">
    <property type="protein sequence ID" value="PNI66936.1"/>
    <property type="molecule type" value="Genomic_DNA"/>
</dbReference>
<dbReference type="AlphaFoldDB" id="A0A2J8N5A0"/>
<evidence type="ECO:0000313" key="2">
    <source>
        <dbReference type="EMBL" id="PNI66936.1"/>
    </source>
</evidence>
<name>A0A2J8N5A0_PANTR</name>
<gene>
    <name evidence="2" type="ORF">CK820_G0014844</name>
</gene>